<protein>
    <submittedName>
        <fullName evidence="1">Uncharacterized protein</fullName>
    </submittedName>
</protein>
<gene>
    <name evidence="1" type="ORF">K466DRAFT_505521</name>
</gene>
<name>A0A5C3P122_9APHY</name>
<dbReference type="AlphaFoldDB" id="A0A5C3P122"/>
<dbReference type="Proteomes" id="UP000308197">
    <property type="component" value="Unassembled WGS sequence"/>
</dbReference>
<organism evidence="1 2">
    <name type="scientific">Polyporus arcularius HHB13444</name>
    <dbReference type="NCBI Taxonomy" id="1314778"/>
    <lineage>
        <taxon>Eukaryota</taxon>
        <taxon>Fungi</taxon>
        <taxon>Dikarya</taxon>
        <taxon>Basidiomycota</taxon>
        <taxon>Agaricomycotina</taxon>
        <taxon>Agaricomycetes</taxon>
        <taxon>Polyporales</taxon>
        <taxon>Polyporaceae</taxon>
        <taxon>Polyporus</taxon>
    </lineage>
</organism>
<dbReference type="EMBL" id="ML212028">
    <property type="protein sequence ID" value="TFK79453.1"/>
    <property type="molecule type" value="Genomic_DNA"/>
</dbReference>
<evidence type="ECO:0000313" key="2">
    <source>
        <dbReference type="Proteomes" id="UP000308197"/>
    </source>
</evidence>
<sequence>MVKYNQSSRLTAERQGIIPFVGNLDISTRAQIHNWIYENIPGAKSTFHEWIGRYVVAHAITLLLVQNLRSETEVEDETELLYRAWNLQVSCQVDEEDAASFVDVDAESLRAFEQRLFEWSSESGIAGFEQWGLDAGEHQDRWNPYAGLPSDWSTGGHPDDADELLEVSRTHSTSDLPFNHLTQLILSGGP</sequence>
<proteinExistence type="predicted"/>
<dbReference type="InParanoid" id="A0A5C3P122"/>
<accession>A0A5C3P122</accession>
<reference evidence="1 2" key="1">
    <citation type="journal article" date="2019" name="Nat. Ecol. Evol.">
        <title>Megaphylogeny resolves global patterns of mushroom evolution.</title>
        <authorList>
            <person name="Varga T."/>
            <person name="Krizsan K."/>
            <person name="Foldi C."/>
            <person name="Dima B."/>
            <person name="Sanchez-Garcia M."/>
            <person name="Sanchez-Ramirez S."/>
            <person name="Szollosi G.J."/>
            <person name="Szarkandi J.G."/>
            <person name="Papp V."/>
            <person name="Albert L."/>
            <person name="Andreopoulos W."/>
            <person name="Angelini C."/>
            <person name="Antonin V."/>
            <person name="Barry K.W."/>
            <person name="Bougher N.L."/>
            <person name="Buchanan P."/>
            <person name="Buyck B."/>
            <person name="Bense V."/>
            <person name="Catcheside P."/>
            <person name="Chovatia M."/>
            <person name="Cooper J."/>
            <person name="Damon W."/>
            <person name="Desjardin D."/>
            <person name="Finy P."/>
            <person name="Geml J."/>
            <person name="Haridas S."/>
            <person name="Hughes K."/>
            <person name="Justo A."/>
            <person name="Karasinski D."/>
            <person name="Kautmanova I."/>
            <person name="Kiss B."/>
            <person name="Kocsube S."/>
            <person name="Kotiranta H."/>
            <person name="LaButti K.M."/>
            <person name="Lechner B.E."/>
            <person name="Liimatainen K."/>
            <person name="Lipzen A."/>
            <person name="Lukacs Z."/>
            <person name="Mihaltcheva S."/>
            <person name="Morgado L.N."/>
            <person name="Niskanen T."/>
            <person name="Noordeloos M.E."/>
            <person name="Ohm R.A."/>
            <person name="Ortiz-Santana B."/>
            <person name="Ovrebo C."/>
            <person name="Racz N."/>
            <person name="Riley R."/>
            <person name="Savchenko A."/>
            <person name="Shiryaev A."/>
            <person name="Soop K."/>
            <person name="Spirin V."/>
            <person name="Szebenyi C."/>
            <person name="Tomsovsky M."/>
            <person name="Tulloss R.E."/>
            <person name="Uehling J."/>
            <person name="Grigoriev I.V."/>
            <person name="Vagvolgyi C."/>
            <person name="Papp T."/>
            <person name="Martin F.M."/>
            <person name="Miettinen O."/>
            <person name="Hibbett D.S."/>
            <person name="Nagy L.G."/>
        </authorList>
    </citation>
    <scope>NUCLEOTIDE SEQUENCE [LARGE SCALE GENOMIC DNA]</scope>
    <source>
        <strain evidence="1 2">HHB13444</strain>
    </source>
</reference>
<keyword evidence="2" id="KW-1185">Reference proteome</keyword>
<evidence type="ECO:0000313" key="1">
    <source>
        <dbReference type="EMBL" id="TFK79453.1"/>
    </source>
</evidence>